<dbReference type="GO" id="GO:0009103">
    <property type="term" value="P:lipopolysaccharide biosynthetic process"/>
    <property type="evidence" value="ECO:0007669"/>
    <property type="project" value="UniProtKB-ARBA"/>
</dbReference>
<keyword evidence="4" id="KW-0808">Transferase</keyword>
<feature type="transmembrane region" description="Helical" evidence="8">
    <location>
        <begin position="299"/>
        <end position="319"/>
    </location>
</feature>
<evidence type="ECO:0000313" key="9">
    <source>
        <dbReference type="EMBL" id="TFV47992.1"/>
    </source>
</evidence>
<evidence type="ECO:0000256" key="3">
    <source>
        <dbReference type="ARBA" id="ARBA00022676"/>
    </source>
</evidence>
<feature type="transmembrane region" description="Helical" evidence="8">
    <location>
        <begin position="383"/>
        <end position="401"/>
    </location>
</feature>
<dbReference type="GO" id="GO:0005886">
    <property type="term" value="C:plasma membrane"/>
    <property type="evidence" value="ECO:0007669"/>
    <property type="project" value="UniProtKB-SubCell"/>
</dbReference>
<protein>
    <submittedName>
        <fullName evidence="9">Uncharacterized protein</fullName>
    </submittedName>
</protein>
<evidence type="ECO:0000256" key="7">
    <source>
        <dbReference type="ARBA" id="ARBA00023136"/>
    </source>
</evidence>
<dbReference type="Proteomes" id="UP000297966">
    <property type="component" value="Unassembled WGS sequence"/>
</dbReference>
<name>A0A4Y9LYL6_9BRAD</name>
<evidence type="ECO:0000256" key="4">
    <source>
        <dbReference type="ARBA" id="ARBA00022679"/>
    </source>
</evidence>
<gene>
    <name evidence="9" type="ORF">E4K65_14315</name>
</gene>
<dbReference type="InterPro" id="IPR050297">
    <property type="entry name" value="LipidA_mod_glycosyltrf_83"/>
</dbReference>
<dbReference type="GO" id="GO:0016763">
    <property type="term" value="F:pentosyltransferase activity"/>
    <property type="evidence" value="ECO:0007669"/>
    <property type="project" value="TreeGrafter"/>
</dbReference>
<feature type="transmembrane region" description="Helical" evidence="8">
    <location>
        <begin position="186"/>
        <end position="210"/>
    </location>
</feature>
<keyword evidence="2" id="KW-1003">Cell membrane</keyword>
<dbReference type="OrthoDB" id="8256142at2"/>
<reference evidence="9 10" key="1">
    <citation type="submission" date="2019-03" db="EMBL/GenBank/DDBJ databases">
        <title>Bradyrhizobium diversity isolated from nodules of Chamaecrista fasciculata.</title>
        <authorList>
            <person name="Klepa M.S."/>
            <person name="Urquiaga M.O."/>
            <person name="Hungria M."/>
            <person name="Delamuta J.R."/>
        </authorList>
    </citation>
    <scope>NUCLEOTIDE SEQUENCE [LARGE SCALE GENOMIC DNA]</scope>
    <source>
        <strain evidence="9 10">CNPSo 3448</strain>
    </source>
</reference>
<feature type="transmembrane region" description="Helical" evidence="8">
    <location>
        <begin position="31"/>
        <end position="49"/>
    </location>
</feature>
<keyword evidence="10" id="KW-1185">Reference proteome</keyword>
<proteinExistence type="predicted"/>
<evidence type="ECO:0000256" key="8">
    <source>
        <dbReference type="SAM" id="Phobius"/>
    </source>
</evidence>
<feature type="transmembrane region" description="Helical" evidence="8">
    <location>
        <begin position="132"/>
        <end position="151"/>
    </location>
</feature>
<evidence type="ECO:0000313" key="10">
    <source>
        <dbReference type="Proteomes" id="UP000297966"/>
    </source>
</evidence>
<keyword evidence="6 8" id="KW-1133">Transmembrane helix</keyword>
<comment type="caution">
    <text evidence="9">The sequence shown here is derived from an EMBL/GenBank/DDBJ whole genome shotgun (WGS) entry which is preliminary data.</text>
</comment>
<feature type="transmembrane region" description="Helical" evidence="8">
    <location>
        <begin position="357"/>
        <end position="377"/>
    </location>
</feature>
<evidence type="ECO:0000256" key="6">
    <source>
        <dbReference type="ARBA" id="ARBA00022989"/>
    </source>
</evidence>
<sequence length="560" mass="61017">MRAGAMSLSSDTPMAERSARIRPSVADPADLLFITAVAIWLIQAVYMIGHVDSWLDEGLYLIKSSEYFSGRVRPYSLEDATGYPPIYFYVLGAAQWLFGHGHLTGRLLSVLLSLCTLVLLRKSADRCLGSRLAAAFAVLIYAANPMVIAYMSTATPYAIITLLTLASFLVVTETKPLHPLLQSASLGVLAAALVLIRLNLAATLPMFAALHLLASGHGQKRALATLGGAALVAGACLGVSIMIFGHGLFETLTFLPGLTQILWRFTDVGTEMHDVLTLTRSPNDLQFSWPVVREVANRYFLQLYPALLLPAIPGGVLSLMHFRRIPLAGFCTLYFVVMTLVHLLGSQSYCPPCLMAYANYFLPFAAIPAALCLVTVGARIPVFAGRTGLILFLLAADYYVASKSRLGMLIPDWWTNSLVNVQALAQSLKPLLPDGRILVLSDKYQPVQAVWLAGRFIEPYSVSLFPNLREPLVGLDAETKAKARHALQMRGFRDATALIDDLNRPTAAVALQETPPLSDMLALYLGKPNAEQVENTLRERYSKIGHASEGGVTISVWMPK</sequence>
<evidence type="ECO:0000256" key="1">
    <source>
        <dbReference type="ARBA" id="ARBA00004651"/>
    </source>
</evidence>
<keyword evidence="5 8" id="KW-0812">Transmembrane</keyword>
<dbReference type="PANTHER" id="PTHR33908">
    <property type="entry name" value="MANNOSYLTRANSFERASE YKCB-RELATED"/>
    <property type="match status" value="1"/>
</dbReference>
<keyword evidence="3" id="KW-0328">Glycosyltransferase</keyword>
<organism evidence="9 10">
    <name type="scientific">Bradyrhizobium niftali</name>
    <dbReference type="NCBI Taxonomy" id="2560055"/>
    <lineage>
        <taxon>Bacteria</taxon>
        <taxon>Pseudomonadati</taxon>
        <taxon>Pseudomonadota</taxon>
        <taxon>Alphaproteobacteria</taxon>
        <taxon>Hyphomicrobiales</taxon>
        <taxon>Nitrobacteraceae</taxon>
        <taxon>Bradyrhizobium</taxon>
    </lineage>
</organism>
<feature type="transmembrane region" description="Helical" evidence="8">
    <location>
        <begin position="325"/>
        <end position="345"/>
    </location>
</feature>
<feature type="transmembrane region" description="Helical" evidence="8">
    <location>
        <begin position="222"/>
        <end position="244"/>
    </location>
</feature>
<dbReference type="PANTHER" id="PTHR33908:SF11">
    <property type="entry name" value="MEMBRANE PROTEIN"/>
    <property type="match status" value="1"/>
</dbReference>
<feature type="transmembrane region" description="Helical" evidence="8">
    <location>
        <begin position="103"/>
        <end position="120"/>
    </location>
</feature>
<dbReference type="EMBL" id="SPQT01000006">
    <property type="protein sequence ID" value="TFV47992.1"/>
    <property type="molecule type" value="Genomic_DNA"/>
</dbReference>
<evidence type="ECO:0000256" key="5">
    <source>
        <dbReference type="ARBA" id="ARBA00022692"/>
    </source>
</evidence>
<keyword evidence="7 8" id="KW-0472">Membrane</keyword>
<comment type="subcellular location">
    <subcellularLocation>
        <location evidence="1">Cell membrane</location>
        <topology evidence="1">Multi-pass membrane protein</topology>
    </subcellularLocation>
</comment>
<accession>A0A4Y9LYL6</accession>
<dbReference type="AlphaFoldDB" id="A0A4Y9LYL6"/>
<evidence type="ECO:0000256" key="2">
    <source>
        <dbReference type="ARBA" id="ARBA00022475"/>
    </source>
</evidence>